<feature type="transmembrane region" description="Helical" evidence="5">
    <location>
        <begin position="181"/>
        <end position="202"/>
    </location>
</feature>
<evidence type="ECO:0000256" key="3">
    <source>
        <dbReference type="ARBA" id="ARBA00022989"/>
    </source>
</evidence>
<evidence type="ECO:0000256" key="5">
    <source>
        <dbReference type="SAM" id="Phobius"/>
    </source>
</evidence>
<name>A0A5D4MCK6_9BACI</name>
<protein>
    <submittedName>
        <fullName evidence="6">Bile acid:sodium symporter family protein</fullName>
    </submittedName>
</protein>
<feature type="transmembrane region" description="Helical" evidence="5">
    <location>
        <begin position="17"/>
        <end position="35"/>
    </location>
</feature>
<dbReference type="RefSeq" id="WP_113926651.1">
    <property type="nucleotide sequence ID" value="NZ_VTEG01000006.1"/>
</dbReference>
<comment type="caution">
    <text evidence="6">The sequence shown here is derived from an EMBL/GenBank/DDBJ whole genome shotgun (WGS) entry which is preliminary data.</text>
</comment>
<organism evidence="6 7">
    <name type="scientific">Rossellomorea vietnamensis</name>
    <dbReference type="NCBI Taxonomy" id="218284"/>
    <lineage>
        <taxon>Bacteria</taxon>
        <taxon>Bacillati</taxon>
        <taxon>Bacillota</taxon>
        <taxon>Bacilli</taxon>
        <taxon>Bacillales</taxon>
        <taxon>Bacillaceae</taxon>
        <taxon>Rossellomorea</taxon>
    </lineage>
</organism>
<feature type="transmembrane region" description="Helical" evidence="5">
    <location>
        <begin position="208"/>
        <end position="231"/>
    </location>
</feature>
<proteinExistence type="predicted"/>
<feature type="transmembrane region" description="Helical" evidence="5">
    <location>
        <begin position="149"/>
        <end position="169"/>
    </location>
</feature>
<dbReference type="PANTHER" id="PTHR10361:SF28">
    <property type="entry name" value="P3 PROTEIN-RELATED"/>
    <property type="match status" value="1"/>
</dbReference>
<evidence type="ECO:0000313" key="6">
    <source>
        <dbReference type="EMBL" id="TYR99351.1"/>
    </source>
</evidence>
<evidence type="ECO:0000256" key="1">
    <source>
        <dbReference type="ARBA" id="ARBA00004141"/>
    </source>
</evidence>
<keyword evidence="2 5" id="KW-0812">Transmembrane</keyword>
<evidence type="ECO:0000313" key="7">
    <source>
        <dbReference type="Proteomes" id="UP000325182"/>
    </source>
</evidence>
<dbReference type="EMBL" id="VTEG01000006">
    <property type="protein sequence ID" value="TYR99351.1"/>
    <property type="molecule type" value="Genomic_DNA"/>
</dbReference>
<comment type="subcellular location">
    <subcellularLocation>
        <location evidence="1">Membrane</location>
        <topology evidence="1">Multi-pass membrane protein</topology>
    </subcellularLocation>
</comment>
<dbReference type="PANTHER" id="PTHR10361">
    <property type="entry name" value="SODIUM-BILE ACID COTRANSPORTER"/>
    <property type="match status" value="1"/>
</dbReference>
<dbReference type="Pfam" id="PF01758">
    <property type="entry name" value="SBF"/>
    <property type="match status" value="1"/>
</dbReference>
<sequence length="309" mass="33751">MNIDQIQLNFSPASLNILNIVIGFIMFGVALDLKLSDFKRSFSTPKPILIGLTGQFLLLPAFTFLLVSLVNPLPSIALGLFMVAACPGGNLSNFITYLAKGNTPLSISMSAVSTVIAIFMTPVNVMFWGSLYPGTESLIRSFTISPADMLFTIFLMLGLPLAAGMLIRYKYPVFAVKVNKVMKYFSIAFFILFLLAALVSNFTYFVEFVGMVVLVVFLQNLIAILSGYFTARLFKLPEGDRRAIAIEVGIQNSGLGLVLIFNFFDGLGGMAIVAAWWGVWHLVSGLSIAAFWSRRDPKPSQPVSGGIQI</sequence>
<accession>A0A5D4MCK6</accession>
<reference evidence="6 7" key="1">
    <citation type="submission" date="2019-08" db="EMBL/GenBank/DDBJ databases">
        <title>Bacillus genomes from the desert of Cuatro Cienegas, Coahuila.</title>
        <authorList>
            <person name="Olmedo-Alvarez G."/>
        </authorList>
    </citation>
    <scope>NUCLEOTIDE SEQUENCE [LARGE SCALE GENOMIC DNA]</scope>
    <source>
        <strain evidence="6 7">CH128b_4D</strain>
    </source>
</reference>
<dbReference type="InterPro" id="IPR004710">
    <property type="entry name" value="Bilac:Na_transpt"/>
</dbReference>
<dbReference type="Proteomes" id="UP000325182">
    <property type="component" value="Unassembled WGS sequence"/>
</dbReference>
<feature type="transmembrane region" description="Helical" evidence="5">
    <location>
        <begin position="47"/>
        <end position="70"/>
    </location>
</feature>
<evidence type="ECO:0000256" key="4">
    <source>
        <dbReference type="ARBA" id="ARBA00023136"/>
    </source>
</evidence>
<dbReference type="InterPro" id="IPR038770">
    <property type="entry name" value="Na+/solute_symporter_sf"/>
</dbReference>
<gene>
    <name evidence="6" type="ORF">FZC84_11410</name>
</gene>
<dbReference type="AlphaFoldDB" id="A0A5D4MCK6"/>
<dbReference type="Gene3D" id="1.20.1530.20">
    <property type="match status" value="1"/>
</dbReference>
<keyword evidence="3 5" id="KW-1133">Transmembrane helix</keyword>
<dbReference type="InterPro" id="IPR002657">
    <property type="entry name" value="BilAc:Na_symport/Acr3"/>
</dbReference>
<dbReference type="GO" id="GO:0016020">
    <property type="term" value="C:membrane"/>
    <property type="evidence" value="ECO:0007669"/>
    <property type="project" value="UniProtKB-SubCell"/>
</dbReference>
<evidence type="ECO:0000256" key="2">
    <source>
        <dbReference type="ARBA" id="ARBA00022692"/>
    </source>
</evidence>
<keyword evidence="4 5" id="KW-0472">Membrane</keyword>
<feature type="transmembrane region" description="Helical" evidence="5">
    <location>
        <begin position="76"/>
        <end position="99"/>
    </location>
</feature>
<feature type="transmembrane region" description="Helical" evidence="5">
    <location>
        <begin position="111"/>
        <end position="129"/>
    </location>
</feature>